<evidence type="ECO:0000256" key="1">
    <source>
        <dbReference type="ARBA" id="ARBA00022448"/>
    </source>
</evidence>
<dbReference type="InterPro" id="IPR051120">
    <property type="entry name" value="ABC_AA/LPS_Transport"/>
</dbReference>
<dbReference type="GO" id="GO:0005524">
    <property type="term" value="F:ATP binding"/>
    <property type="evidence" value="ECO:0007669"/>
    <property type="project" value="UniProtKB-KW"/>
</dbReference>
<organism evidence="5">
    <name type="scientific">Paraconexibacter sp. AEG42_29</name>
    <dbReference type="NCBI Taxonomy" id="2997339"/>
    <lineage>
        <taxon>Bacteria</taxon>
        <taxon>Bacillati</taxon>
        <taxon>Actinomycetota</taxon>
        <taxon>Thermoleophilia</taxon>
        <taxon>Solirubrobacterales</taxon>
        <taxon>Paraconexibacteraceae</taxon>
        <taxon>Paraconexibacter</taxon>
    </lineage>
</organism>
<keyword evidence="2" id="KW-0547">Nucleotide-binding</keyword>
<dbReference type="PROSITE" id="PS50893">
    <property type="entry name" value="ABC_TRANSPORTER_2"/>
    <property type="match status" value="1"/>
</dbReference>
<sequence>MTREPAISVRDLTLRFGAVTAFEGVSCDVARGELFAVIGPNGAGKSSLFNALSRVYQPDSGTVRFLGEDFLKLRPQQLAGKGLARSFQNLGLFPTLTVLENVLIGRHHLMRAGMLRCGLGLGRAEEQGHRHAALEALEYLSIADLAGTEVQLLPYGHQKRVELARCLAMEPAVMLLDEPVAGMSSSERADMTELVRRIHRERELTLLLVEHDMGMVMSVAERVMVLDFGVPIVTGTPSEVQADPRVIRAYLGEELQAA</sequence>
<evidence type="ECO:0000313" key="5">
    <source>
        <dbReference type="EMBL" id="XAY06817.1"/>
    </source>
</evidence>
<reference evidence="5" key="1">
    <citation type="submission" date="2022-12" db="EMBL/GenBank/DDBJ databases">
        <title>Paraconexibacter alkalitolerans sp. nov. and Baekduia alba sp. nov., isolated from soil and emended description of the genera Paraconexibacter (Chun et al., 2020) and Baekduia (An et al., 2020).</title>
        <authorList>
            <person name="Vieira S."/>
            <person name="Huber K.J."/>
            <person name="Geppert A."/>
            <person name="Wolf J."/>
            <person name="Neumann-Schaal M."/>
            <person name="Muesken M."/>
            <person name="Overmann J."/>
        </authorList>
    </citation>
    <scope>NUCLEOTIDE SEQUENCE</scope>
    <source>
        <strain evidence="5">AEG42_29</strain>
    </source>
</reference>
<dbReference type="Gene3D" id="3.40.50.300">
    <property type="entry name" value="P-loop containing nucleotide triphosphate hydrolases"/>
    <property type="match status" value="1"/>
</dbReference>
<dbReference type="GO" id="GO:0016887">
    <property type="term" value="F:ATP hydrolysis activity"/>
    <property type="evidence" value="ECO:0007669"/>
    <property type="project" value="InterPro"/>
</dbReference>
<dbReference type="Pfam" id="PF00005">
    <property type="entry name" value="ABC_tran"/>
    <property type="match status" value="1"/>
</dbReference>
<dbReference type="EMBL" id="CP114014">
    <property type="protein sequence ID" value="XAY06817.1"/>
    <property type="molecule type" value="Genomic_DNA"/>
</dbReference>
<evidence type="ECO:0000256" key="3">
    <source>
        <dbReference type="ARBA" id="ARBA00022840"/>
    </source>
</evidence>
<evidence type="ECO:0000259" key="4">
    <source>
        <dbReference type="PROSITE" id="PS50893"/>
    </source>
</evidence>
<keyword evidence="1" id="KW-0813">Transport</keyword>
<proteinExistence type="predicted"/>
<accession>A0AAU7AYM9</accession>
<dbReference type="Pfam" id="PF12399">
    <property type="entry name" value="BCA_ABC_TP_C"/>
    <property type="match status" value="1"/>
</dbReference>
<dbReference type="RefSeq" id="WP_354698033.1">
    <property type="nucleotide sequence ID" value="NZ_CP114014.1"/>
</dbReference>
<dbReference type="InterPro" id="IPR003439">
    <property type="entry name" value="ABC_transporter-like_ATP-bd"/>
</dbReference>
<dbReference type="InterPro" id="IPR027417">
    <property type="entry name" value="P-loop_NTPase"/>
</dbReference>
<dbReference type="AlphaFoldDB" id="A0AAU7AYM9"/>
<dbReference type="InterPro" id="IPR032823">
    <property type="entry name" value="BCA_ABC_TP_C"/>
</dbReference>
<dbReference type="FunFam" id="3.40.50.300:FF:000421">
    <property type="entry name" value="Branched-chain amino acid ABC transporter ATP-binding protein"/>
    <property type="match status" value="1"/>
</dbReference>
<dbReference type="SUPFAM" id="SSF52540">
    <property type="entry name" value="P-loop containing nucleoside triphosphate hydrolases"/>
    <property type="match status" value="1"/>
</dbReference>
<dbReference type="PANTHER" id="PTHR45772">
    <property type="entry name" value="CONSERVED COMPONENT OF ABC TRANSPORTER FOR NATURAL AMINO ACIDS-RELATED"/>
    <property type="match status" value="1"/>
</dbReference>
<gene>
    <name evidence="5" type="primary">frcA_2</name>
    <name evidence="5" type="ORF">DSM112329_03695</name>
</gene>
<name>A0AAU7AYM9_9ACTN</name>
<protein>
    <submittedName>
        <fullName evidence="5">Fructose import ATP-binding protein FrcA</fullName>
    </submittedName>
</protein>
<keyword evidence="3 5" id="KW-0067">ATP-binding</keyword>
<dbReference type="CDD" id="cd03219">
    <property type="entry name" value="ABC_Mj1267_LivG_branched"/>
    <property type="match status" value="1"/>
</dbReference>
<dbReference type="InterPro" id="IPR003593">
    <property type="entry name" value="AAA+_ATPase"/>
</dbReference>
<dbReference type="KEGG" id="parq:DSM112329_03695"/>
<evidence type="ECO:0000256" key="2">
    <source>
        <dbReference type="ARBA" id="ARBA00022741"/>
    </source>
</evidence>
<dbReference type="PANTHER" id="PTHR45772:SF1">
    <property type="entry name" value="ABC TRANSPORTER ATP-BINDING PROTEIN"/>
    <property type="match status" value="1"/>
</dbReference>
<dbReference type="GO" id="GO:0005886">
    <property type="term" value="C:plasma membrane"/>
    <property type="evidence" value="ECO:0007669"/>
    <property type="project" value="TreeGrafter"/>
</dbReference>
<dbReference type="SMART" id="SM00382">
    <property type="entry name" value="AAA"/>
    <property type="match status" value="1"/>
</dbReference>
<feature type="domain" description="ABC transporter" evidence="4">
    <location>
        <begin position="7"/>
        <end position="253"/>
    </location>
</feature>